<keyword evidence="1" id="KW-1133">Transmembrane helix</keyword>
<keyword evidence="3" id="KW-1185">Reference proteome</keyword>
<evidence type="ECO:0000313" key="3">
    <source>
        <dbReference type="Proteomes" id="UP000032049"/>
    </source>
</evidence>
<evidence type="ECO:0000313" key="2">
    <source>
        <dbReference type="EMBL" id="KIO78002.1"/>
    </source>
</evidence>
<dbReference type="Proteomes" id="UP000032049">
    <property type="component" value="Unassembled WGS sequence"/>
</dbReference>
<evidence type="ECO:0008006" key="4">
    <source>
        <dbReference type="Google" id="ProtNLM"/>
    </source>
</evidence>
<dbReference type="AlphaFoldDB" id="A0A0D0GLA3"/>
<keyword evidence="1" id="KW-0472">Membrane</keyword>
<dbReference type="EMBL" id="JXRA01000025">
    <property type="protein sequence ID" value="KIO78002.1"/>
    <property type="molecule type" value="Genomic_DNA"/>
</dbReference>
<proteinExistence type="predicted"/>
<name>A0A0D0GLA3_9SPHI</name>
<feature type="transmembrane region" description="Helical" evidence="1">
    <location>
        <begin position="53"/>
        <end position="77"/>
    </location>
</feature>
<protein>
    <recommendedName>
        <fullName evidence="4">DUF983 domain-containing protein</fullName>
    </recommendedName>
</protein>
<reference evidence="2 3" key="1">
    <citation type="submission" date="2015-01" db="EMBL/GenBank/DDBJ databases">
        <title>Draft genome sequence of Pedobacter sp. NL19 isolated from sludge of an effluent treatment pond in an abandoned uranium mine.</title>
        <authorList>
            <person name="Santos T."/>
            <person name="Caetano T."/>
            <person name="Covas C."/>
            <person name="Cruz A."/>
            <person name="Mendo S."/>
        </authorList>
    </citation>
    <scope>NUCLEOTIDE SEQUENCE [LARGE SCALE GENOMIC DNA]</scope>
    <source>
        <strain evidence="2 3">NL19</strain>
    </source>
</reference>
<dbReference type="RefSeq" id="WP_041879606.1">
    <property type="nucleotide sequence ID" value="NZ_CP157278.1"/>
</dbReference>
<comment type="caution">
    <text evidence="2">The sequence shown here is derived from an EMBL/GenBank/DDBJ whole genome shotgun (WGS) entry which is preliminary data.</text>
</comment>
<evidence type="ECO:0000256" key="1">
    <source>
        <dbReference type="SAM" id="Phobius"/>
    </source>
</evidence>
<accession>A0A0D0GLA3</accession>
<sequence length="132" mass="15219">MEKTTKLYALVNGKCPHCRRGDIFTGSLYGFNIQRTNEFCSHCGQRYEIEPGYFYASMYVSYAMNVAEMIAIGIATYVFSGGNLEFDSLWLYVGVIFSGCFILAPFNYRYSRVILLHWLSPKISYNAYYDQP</sequence>
<gene>
    <name evidence="2" type="ORF">TH53_06115</name>
</gene>
<feature type="transmembrane region" description="Helical" evidence="1">
    <location>
        <begin position="89"/>
        <end position="108"/>
    </location>
</feature>
<dbReference type="OrthoDB" id="9790326at2"/>
<dbReference type="STRING" id="1503925.TH53_06115"/>
<organism evidence="2 3">
    <name type="scientific">Pedobacter lusitanus</name>
    <dbReference type="NCBI Taxonomy" id="1503925"/>
    <lineage>
        <taxon>Bacteria</taxon>
        <taxon>Pseudomonadati</taxon>
        <taxon>Bacteroidota</taxon>
        <taxon>Sphingobacteriia</taxon>
        <taxon>Sphingobacteriales</taxon>
        <taxon>Sphingobacteriaceae</taxon>
        <taxon>Pedobacter</taxon>
    </lineage>
</organism>
<keyword evidence="1" id="KW-0812">Transmembrane</keyword>